<dbReference type="GO" id="GO:0016788">
    <property type="term" value="F:hydrolase activity, acting on ester bonds"/>
    <property type="evidence" value="ECO:0007669"/>
    <property type="project" value="InterPro"/>
</dbReference>
<protein>
    <submittedName>
        <fullName evidence="6">Succinylglutamate desuccinylase</fullName>
    </submittedName>
</protein>
<gene>
    <name evidence="6" type="ORF">CRP01_29625</name>
</gene>
<dbReference type="SUPFAM" id="SSF53187">
    <property type="entry name" value="Zn-dependent exopeptidases"/>
    <property type="match status" value="1"/>
</dbReference>
<keyword evidence="7" id="KW-1185">Reference proteome</keyword>
<proteinExistence type="predicted"/>
<evidence type="ECO:0000256" key="2">
    <source>
        <dbReference type="ARBA" id="ARBA00022723"/>
    </source>
</evidence>
<reference evidence="6 7" key="1">
    <citation type="submission" date="2017-10" db="EMBL/GenBank/DDBJ databases">
        <title>The draft genome sequence of Lewinella nigricans NBRC 102662.</title>
        <authorList>
            <person name="Wang K."/>
        </authorList>
    </citation>
    <scope>NUCLEOTIDE SEQUENCE [LARGE SCALE GENOMIC DNA]</scope>
    <source>
        <strain evidence="6 7">NBRC 102662</strain>
    </source>
</reference>
<dbReference type="EMBL" id="PDUD01000035">
    <property type="protein sequence ID" value="PHN02968.1"/>
    <property type="molecule type" value="Genomic_DNA"/>
</dbReference>
<evidence type="ECO:0000256" key="4">
    <source>
        <dbReference type="ARBA" id="ARBA00022833"/>
    </source>
</evidence>
<dbReference type="OrthoDB" id="9782876at2"/>
<feature type="domain" description="Succinylglutamate desuccinylase/Aspartoacylase catalytic" evidence="5">
    <location>
        <begin position="41"/>
        <end position="220"/>
    </location>
</feature>
<organism evidence="6 7">
    <name type="scientific">Flavilitoribacter nigricans (strain ATCC 23147 / DSM 23189 / NBRC 102662 / NCIMB 1420 / SS-2)</name>
    <name type="common">Lewinella nigricans</name>
    <dbReference type="NCBI Taxonomy" id="1122177"/>
    <lineage>
        <taxon>Bacteria</taxon>
        <taxon>Pseudomonadati</taxon>
        <taxon>Bacteroidota</taxon>
        <taxon>Saprospiria</taxon>
        <taxon>Saprospirales</taxon>
        <taxon>Lewinellaceae</taxon>
        <taxon>Flavilitoribacter</taxon>
    </lineage>
</organism>
<dbReference type="GO" id="GO:0016811">
    <property type="term" value="F:hydrolase activity, acting on carbon-nitrogen (but not peptide) bonds, in linear amides"/>
    <property type="evidence" value="ECO:0007669"/>
    <property type="project" value="InterPro"/>
</dbReference>
<evidence type="ECO:0000256" key="3">
    <source>
        <dbReference type="ARBA" id="ARBA00022801"/>
    </source>
</evidence>
<keyword evidence="4" id="KW-0862">Zinc</keyword>
<keyword evidence="3" id="KW-0378">Hydrolase</keyword>
<dbReference type="InterPro" id="IPR043795">
    <property type="entry name" value="N-alpha-Ac-DABA-like"/>
</dbReference>
<keyword evidence="2" id="KW-0479">Metal-binding</keyword>
<comment type="caution">
    <text evidence="6">The sequence shown here is derived from an EMBL/GenBank/DDBJ whole genome shotgun (WGS) entry which is preliminary data.</text>
</comment>
<dbReference type="Gene3D" id="3.40.630.10">
    <property type="entry name" value="Zn peptidases"/>
    <property type="match status" value="1"/>
</dbReference>
<name>A0A2D0N3J9_FLAN2</name>
<dbReference type="GO" id="GO:0046872">
    <property type="term" value="F:metal ion binding"/>
    <property type="evidence" value="ECO:0007669"/>
    <property type="project" value="UniProtKB-KW"/>
</dbReference>
<sequence length="311" mass="33888">MNINGIDIAPGEQNSIKISVGQLPSGTRISIHAHIYRSAEPGPTMLVLGGVHGDEINGVEIIRRAVDDGLFEQLTKGNVIAIPLLNIYGFINFSRDVPDGKDVNRSFPGSTSGSLASRVARTITKKILPLVDFGIDFHTGGRSLYNYPQVRFTRNHAESEQLAMDFGAPFALGMGTIAKSLRRTALDLEKPIIVFEGGESLRYDSMAIQKGLSGLHRVLARREMIKSEAKAANTEVFKKTTWIRAEKAGMFLWIKCSGNKVEKGDVIGQINGPYGKSNTIWVKAKESGIIIGHNNAPVVSQGDALFHIAYE</sequence>
<dbReference type="CDD" id="cd06251">
    <property type="entry name" value="M14_ASTE_ASPA-like"/>
    <property type="match status" value="1"/>
</dbReference>
<dbReference type="PANTHER" id="PTHR37326:SF2">
    <property type="entry name" value="SUCCINYLGLUTAMATE DESUCCINYLASE_ASPARTOACYLASE FAMILY PROTEIN"/>
    <property type="match status" value="1"/>
</dbReference>
<dbReference type="RefSeq" id="WP_099153683.1">
    <property type="nucleotide sequence ID" value="NZ_PDUD01000035.1"/>
</dbReference>
<dbReference type="AlphaFoldDB" id="A0A2D0N3J9"/>
<dbReference type="InterPro" id="IPR053138">
    <property type="entry name" value="N-alpha-Ac-DABA_deacetylase"/>
</dbReference>
<evidence type="ECO:0000313" key="6">
    <source>
        <dbReference type="EMBL" id="PHN02968.1"/>
    </source>
</evidence>
<dbReference type="InterPro" id="IPR055438">
    <property type="entry name" value="AstE_AspA_cat"/>
</dbReference>
<dbReference type="Pfam" id="PF24827">
    <property type="entry name" value="AstE_AspA_cat"/>
    <property type="match status" value="1"/>
</dbReference>
<dbReference type="Proteomes" id="UP000223913">
    <property type="component" value="Unassembled WGS sequence"/>
</dbReference>
<evidence type="ECO:0000313" key="7">
    <source>
        <dbReference type="Proteomes" id="UP000223913"/>
    </source>
</evidence>
<evidence type="ECO:0000256" key="1">
    <source>
        <dbReference type="ARBA" id="ARBA00001947"/>
    </source>
</evidence>
<dbReference type="PANTHER" id="PTHR37326">
    <property type="entry name" value="BLL3975 PROTEIN"/>
    <property type="match status" value="1"/>
</dbReference>
<evidence type="ECO:0000259" key="5">
    <source>
        <dbReference type="Pfam" id="PF24827"/>
    </source>
</evidence>
<accession>A0A2D0N3J9</accession>
<dbReference type="PIRSF" id="PIRSF039012">
    <property type="entry name" value="ASP"/>
    <property type="match status" value="1"/>
</dbReference>
<comment type="cofactor">
    <cofactor evidence="1">
        <name>Zn(2+)</name>
        <dbReference type="ChEBI" id="CHEBI:29105"/>
    </cofactor>
</comment>